<organism evidence="1">
    <name type="scientific">marine sediment metagenome</name>
    <dbReference type="NCBI Taxonomy" id="412755"/>
    <lineage>
        <taxon>unclassified sequences</taxon>
        <taxon>metagenomes</taxon>
        <taxon>ecological metagenomes</taxon>
    </lineage>
</organism>
<dbReference type="AlphaFoldDB" id="X1PE57"/>
<dbReference type="EMBL" id="BARV01016627">
    <property type="protein sequence ID" value="GAI29194.1"/>
    <property type="molecule type" value="Genomic_DNA"/>
</dbReference>
<evidence type="ECO:0000313" key="1">
    <source>
        <dbReference type="EMBL" id="GAI29194.1"/>
    </source>
</evidence>
<comment type="caution">
    <text evidence="1">The sequence shown here is derived from an EMBL/GenBank/DDBJ whole genome shotgun (WGS) entry which is preliminary data.</text>
</comment>
<gene>
    <name evidence="1" type="ORF">S06H3_28487</name>
</gene>
<protein>
    <submittedName>
        <fullName evidence="1">Uncharacterized protein</fullName>
    </submittedName>
</protein>
<sequence>MRILLVNPPRFQGIPVIREERCEITERYSVLPPYSLLQIAALLRQGGHQVFLIDANGENIAGVY</sequence>
<accession>X1PE57</accession>
<reference evidence="1" key="1">
    <citation type="journal article" date="2014" name="Front. Microbiol.">
        <title>High frequency of phylogenetically diverse reductive dehalogenase-homologous genes in deep subseafloor sedimentary metagenomes.</title>
        <authorList>
            <person name="Kawai M."/>
            <person name="Futagami T."/>
            <person name="Toyoda A."/>
            <person name="Takaki Y."/>
            <person name="Nishi S."/>
            <person name="Hori S."/>
            <person name="Arai W."/>
            <person name="Tsubouchi T."/>
            <person name="Morono Y."/>
            <person name="Uchiyama I."/>
            <person name="Ito T."/>
            <person name="Fujiyama A."/>
            <person name="Inagaki F."/>
            <person name="Takami H."/>
        </authorList>
    </citation>
    <scope>NUCLEOTIDE SEQUENCE</scope>
    <source>
        <strain evidence="1">Expedition CK06-06</strain>
    </source>
</reference>
<name>X1PE57_9ZZZZ</name>
<proteinExistence type="predicted"/>